<proteinExistence type="predicted"/>
<organism evidence="7 8">
    <name type="scientific">Mycena maculata</name>
    <dbReference type="NCBI Taxonomy" id="230809"/>
    <lineage>
        <taxon>Eukaryota</taxon>
        <taxon>Fungi</taxon>
        <taxon>Dikarya</taxon>
        <taxon>Basidiomycota</taxon>
        <taxon>Agaricomycotina</taxon>
        <taxon>Agaricomycetes</taxon>
        <taxon>Agaricomycetidae</taxon>
        <taxon>Agaricales</taxon>
        <taxon>Marasmiineae</taxon>
        <taxon>Mycenaceae</taxon>
        <taxon>Mycena</taxon>
    </lineage>
</organism>
<gene>
    <name evidence="7" type="ORF">DFH07DRAFT_1022110</name>
</gene>
<dbReference type="EMBL" id="JARJLG010000049">
    <property type="protein sequence ID" value="KAJ7760304.1"/>
    <property type="molecule type" value="Genomic_DNA"/>
</dbReference>
<feature type="transmembrane region" description="Helical" evidence="6">
    <location>
        <begin position="236"/>
        <end position="257"/>
    </location>
</feature>
<dbReference type="AlphaFoldDB" id="A0AAD7NHB2"/>
<dbReference type="Proteomes" id="UP001215280">
    <property type="component" value="Unassembled WGS sequence"/>
</dbReference>
<sequence length="522" mass="55403">MSSDLPLPSLDRDTQSANDTTVLASLGYKQELKREFTTLEMFGFGFSINAVVPSVAATLYYSIPYGGSSAMVWGWAVSSLFIMIIVIAMAELGSAAPTSGGLYYWTYQYSSPRYRNVLCWMVGYLNTITYVSGVTAIAFSSASAVMAAATIGSNEMFIPTIYQTYGVYIGILATYALIASSATRVLARLQNSLIALNVILALVILVGMPAATPAELKNTPRYAFGHFENLTPWPNGYAFILSFLAPLWAIGGFDAGVHISEEAQNANVAVPWAIVYAIGAATTLGLGVQIALAFCMGTDTVGILSSPVQQPLSTILLNSFGKRGFLVVWSFVFVALYLNGVELLVASSRQIFAFSRDGALIFSSFLYNVNRTTGTPVRGVLFSVICAALLGLVTFAGPAATGAIFSMGVVGQYAANSIPIAARVLGGQPFTPGPFKLGAWSIPVALTAVAWMLFMTIVLMFPTAPDPTALTMNYTSVVLGGVLLLSLGYYYFPGYGGVNWFTGPVANVETAAREKDADDGSA</sequence>
<dbReference type="Gene3D" id="1.20.1740.10">
    <property type="entry name" value="Amino acid/polyamine transporter I"/>
    <property type="match status" value="1"/>
</dbReference>
<evidence type="ECO:0000256" key="4">
    <source>
        <dbReference type="ARBA" id="ARBA00022989"/>
    </source>
</evidence>
<evidence type="ECO:0000256" key="5">
    <source>
        <dbReference type="ARBA" id="ARBA00023136"/>
    </source>
</evidence>
<keyword evidence="2" id="KW-0813">Transport</keyword>
<name>A0AAD7NHB2_9AGAR</name>
<evidence type="ECO:0000313" key="7">
    <source>
        <dbReference type="EMBL" id="KAJ7760304.1"/>
    </source>
</evidence>
<keyword evidence="5 6" id="KW-0472">Membrane</keyword>
<keyword evidence="3 6" id="KW-0812">Transmembrane</keyword>
<feature type="transmembrane region" description="Helical" evidence="6">
    <location>
        <begin position="194"/>
        <end position="216"/>
    </location>
</feature>
<keyword evidence="4 6" id="KW-1133">Transmembrane helix</keyword>
<evidence type="ECO:0000256" key="6">
    <source>
        <dbReference type="SAM" id="Phobius"/>
    </source>
</evidence>
<dbReference type="Pfam" id="PF13520">
    <property type="entry name" value="AA_permease_2"/>
    <property type="match status" value="1"/>
</dbReference>
<reference evidence="7" key="1">
    <citation type="submission" date="2023-03" db="EMBL/GenBank/DDBJ databases">
        <title>Massive genome expansion in bonnet fungi (Mycena s.s.) driven by repeated elements and novel gene families across ecological guilds.</title>
        <authorList>
            <consortium name="Lawrence Berkeley National Laboratory"/>
            <person name="Harder C.B."/>
            <person name="Miyauchi S."/>
            <person name="Viragh M."/>
            <person name="Kuo A."/>
            <person name="Thoen E."/>
            <person name="Andreopoulos B."/>
            <person name="Lu D."/>
            <person name="Skrede I."/>
            <person name="Drula E."/>
            <person name="Henrissat B."/>
            <person name="Morin E."/>
            <person name="Kohler A."/>
            <person name="Barry K."/>
            <person name="LaButti K."/>
            <person name="Morin E."/>
            <person name="Salamov A."/>
            <person name="Lipzen A."/>
            <person name="Mereny Z."/>
            <person name="Hegedus B."/>
            <person name="Baldrian P."/>
            <person name="Stursova M."/>
            <person name="Weitz H."/>
            <person name="Taylor A."/>
            <person name="Grigoriev I.V."/>
            <person name="Nagy L.G."/>
            <person name="Martin F."/>
            <person name="Kauserud H."/>
        </authorList>
    </citation>
    <scope>NUCLEOTIDE SEQUENCE</scope>
    <source>
        <strain evidence="7">CBHHK188m</strain>
    </source>
</reference>
<evidence type="ECO:0000256" key="1">
    <source>
        <dbReference type="ARBA" id="ARBA00004141"/>
    </source>
</evidence>
<evidence type="ECO:0000313" key="8">
    <source>
        <dbReference type="Proteomes" id="UP001215280"/>
    </source>
</evidence>
<evidence type="ECO:0000256" key="3">
    <source>
        <dbReference type="ARBA" id="ARBA00022692"/>
    </source>
</evidence>
<dbReference type="PANTHER" id="PTHR45649:SF6">
    <property type="entry name" value="GABA-SPECIFIC PERMEASE"/>
    <property type="match status" value="1"/>
</dbReference>
<dbReference type="PANTHER" id="PTHR45649">
    <property type="entry name" value="AMINO-ACID PERMEASE BAT1"/>
    <property type="match status" value="1"/>
</dbReference>
<comment type="subcellular location">
    <subcellularLocation>
        <location evidence="1">Membrane</location>
        <topology evidence="1">Multi-pass membrane protein</topology>
    </subcellularLocation>
</comment>
<feature type="transmembrane region" description="Helical" evidence="6">
    <location>
        <begin position="440"/>
        <end position="461"/>
    </location>
</feature>
<keyword evidence="8" id="KW-1185">Reference proteome</keyword>
<accession>A0AAD7NHB2</accession>
<feature type="transmembrane region" description="Helical" evidence="6">
    <location>
        <begin position="165"/>
        <end position="187"/>
    </location>
</feature>
<feature type="transmembrane region" description="Helical" evidence="6">
    <location>
        <begin position="326"/>
        <end position="346"/>
    </location>
</feature>
<evidence type="ECO:0000256" key="2">
    <source>
        <dbReference type="ARBA" id="ARBA00022448"/>
    </source>
</evidence>
<feature type="transmembrane region" description="Helical" evidence="6">
    <location>
        <begin position="42"/>
        <end position="63"/>
    </location>
</feature>
<feature type="transmembrane region" description="Helical" evidence="6">
    <location>
        <begin position="473"/>
        <end position="492"/>
    </location>
</feature>
<dbReference type="GO" id="GO:0022857">
    <property type="term" value="F:transmembrane transporter activity"/>
    <property type="evidence" value="ECO:0007669"/>
    <property type="project" value="InterPro"/>
</dbReference>
<dbReference type="InterPro" id="IPR002293">
    <property type="entry name" value="AA/rel_permease1"/>
</dbReference>
<dbReference type="PIRSF" id="PIRSF006060">
    <property type="entry name" value="AA_transporter"/>
    <property type="match status" value="1"/>
</dbReference>
<feature type="transmembrane region" description="Helical" evidence="6">
    <location>
        <begin position="269"/>
        <end position="294"/>
    </location>
</feature>
<protein>
    <submittedName>
        <fullName evidence="7">Amino acid/polyamine transporter I</fullName>
    </submittedName>
</protein>
<feature type="transmembrane region" description="Helical" evidence="6">
    <location>
        <begin position="117"/>
        <end position="145"/>
    </location>
</feature>
<feature type="transmembrane region" description="Helical" evidence="6">
    <location>
        <begin position="75"/>
        <end position="105"/>
    </location>
</feature>
<comment type="caution">
    <text evidence="7">The sequence shown here is derived from an EMBL/GenBank/DDBJ whole genome shotgun (WGS) entry which is preliminary data.</text>
</comment>
<dbReference type="GO" id="GO:0016020">
    <property type="term" value="C:membrane"/>
    <property type="evidence" value="ECO:0007669"/>
    <property type="project" value="UniProtKB-SubCell"/>
</dbReference>
<feature type="transmembrane region" description="Helical" evidence="6">
    <location>
        <begin position="380"/>
        <end position="405"/>
    </location>
</feature>